<proteinExistence type="predicted"/>
<reference evidence="1 2" key="1">
    <citation type="submission" date="2016-11" db="EMBL/GenBank/DDBJ databases">
        <title>Genomic analysis of Caldithrix abyssi and proposal of a novel bacterial phylum Caldithrichaeota.</title>
        <authorList>
            <person name="Kublanov I."/>
            <person name="Sigalova O."/>
            <person name="Gavrilov S."/>
            <person name="Lebedinsky A."/>
            <person name="Ivanova N."/>
            <person name="Daum C."/>
            <person name="Reddy T."/>
            <person name="Klenk H.P."/>
            <person name="Goker M."/>
            <person name="Reva O."/>
            <person name="Miroshnichenko M."/>
            <person name="Kyprides N."/>
            <person name="Woyke T."/>
            <person name="Gelfand M."/>
        </authorList>
    </citation>
    <scope>NUCLEOTIDE SEQUENCE [LARGE SCALE GENOMIC DNA]</scope>
    <source>
        <strain evidence="1 2">LF13</strain>
    </source>
</reference>
<dbReference type="Proteomes" id="UP000183868">
    <property type="component" value="Chromosome"/>
</dbReference>
<sequence length="48" mass="5918">MIKKIENVFLPEWMHEGRKFSLINIIFRIQYERADAKYFVFSKILLLK</sequence>
<dbReference type="AlphaFoldDB" id="A0A1J1C3X2"/>
<protein>
    <submittedName>
        <fullName evidence="1">Uncharacterized protein</fullName>
    </submittedName>
</protein>
<name>A0A1J1C3X2_CALAY</name>
<organism evidence="1 2">
    <name type="scientific">Caldithrix abyssi DSM 13497</name>
    <dbReference type="NCBI Taxonomy" id="880073"/>
    <lineage>
        <taxon>Bacteria</taxon>
        <taxon>Pseudomonadati</taxon>
        <taxon>Calditrichota</taxon>
        <taxon>Calditrichia</taxon>
        <taxon>Calditrichales</taxon>
        <taxon>Calditrichaceae</taxon>
        <taxon>Caldithrix</taxon>
    </lineage>
</organism>
<dbReference type="EMBL" id="CP018099">
    <property type="protein sequence ID" value="APF17246.1"/>
    <property type="molecule type" value="Genomic_DNA"/>
</dbReference>
<dbReference type="KEGG" id="caby:Cabys_495"/>
<gene>
    <name evidence="1" type="ORF">Cabys_495</name>
</gene>
<evidence type="ECO:0000313" key="1">
    <source>
        <dbReference type="EMBL" id="APF17246.1"/>
    </source>
</evidence>
<evidence type="ECO:0000313" key="2">
    <source>
        <dbReference type="Proteomes" id="UP000183868"/>
    </source>
</evidence>
<accession>A0A1J1C3X2</accession>